<dbReference type="PROSITE" id="PS51077">
    <property type="entry name" value="HTH_ICLR"/>
    <property type="match status" value="1"/>
</dbReference>
<proteinExistence type="predicted"/>
<dbReference type="Proteomes" id="UP001526201">
    <property type="component" value="Unassembled WGS sequence"/>
</dbReference>
<evidence type="ECO:0000313" key="7">
    <source>
        <dbReference type="Proteomes" id="UP001526201"/>
    </source>
</evidence>
<name>A0ABT3CKG3_9MYCO</name>
<dbReference type="InterPro" id="IPR005471">
    <property type="entry name" value="Tscrpt_reg_IclR_N"/>
</dbReference>
<dbReference type="InterPro" id="IPR036390">
    <property type="entry name" value="WH_DNA-bd_sf"/>
</dbReference>
<dbReference type="EMBL" id="JACKTY010000049">
    <property type="protein sequence ID" value="MCV7230054.1"/>
    <property type="molecule type" value="Genomic_DNA"/>
</dbReference>
<dbReference type="InterPro" id="IPR014757">
    <property type="entry name" value="Tscrpt_reg_IclR_C"/>
</dbReference>
<dbReference type="InterPro" id="IPR050707">
    <property type="entry name" value="HTH_MetabolicPath_Reg"/>
</dbReference>
<dbReference type="SUPFAM" id="SSF55781">
    <property type="entry name" value="GAF domain-like"/>
    <property type="match status" value="1"/>
</dbReference>
<dbReference type="PANTHER" id="PTHR30136:SF24">
    <property type="entry name" value="HTH-TYPE TRANSCRIPTIONAL REPRESSOR ALLR"/>
    <property type="match status" value="1"/>
</dbReference>
<reference evidence="6 7" key="1">
    <citation type="journal article" date="2022" name="BMC Genomics">
        <title>Comparative genome analysis of mycobacteria focusing on tRNA and non-coding RNA.</title>
        <authorList>
            <person name="Behra P.R.K."/>
            <person name="Pettersson B.M.F."/>
            <person name="Ramesh M."/>
            <person name="Das S."/>
            <person name="Dasgupta S."/>
            <person name="Kirsebom L.A."/>
        </authorList>
    </citation>
    <scope>NUCLEOTIDE SEQUENCE [LARGE SCALE GENOMIC DNA]</scope>
    <source>
        <strain evidence="6 7">DSM 44078</strain>
    </source>
</reference>
<dbReference type="PANTHER" id="PTHR30136">
    <property type="entry name" value="HELIX-TURN-HELIX TRANSCRIPTIONAL REGULATOR, ICLR FAMILY"/>
    <property type="match status" value="1"/>
</dbReference>
<evidence type="ECO:0000256" key="1">
    <source>
        <dbReference type="ARBA" id="ARBA00023015"/>
    </source>
</evidence>
<comment type="caution">
    <text evidence="6">The sequence shown here is derived from an EMBL/GenBank/DDBJ whole genome shotgun (WGS) entry which is preliminary data.</text>
</comment>
<keyword evidence="2" id="KW-0238">DNA-binding</keyword>
<keyword evidence="7" id="KW-1185">Reference proteome</keyword>
<feature type="domain" description="HTH iclR-type" evidence="4">
    <location>
        <begin position="14"/>
        <end position="76"/>
    </location>
</feature>
<dbReference type="Gene3D" id="3.30.450.40">
    <property type="match status" value="1"/>
</dbReference>
<dbReference type="SMART" id="SM00346">
    <property type="entry name" value="HTH_ICLR"/>
    <property type="match status" value="1"/>
</dbReference>
<evidence type="ECO:0000259" key="5">
    <source>
        <dbReference type="PROSITE" id="PS51078"/>
    </source>
</evidence>
<evidence type="ECO:0000313" key="6">
    <source>
        <dbReference type="EMBL" id="MCV7230054.1"/>
    </source>
</evidence>
<evidence type="ECO:0000259" key="4">
    <source>
        <dbReference type="PROSITE" id="PS51077"/>
    </source>
</evidence>
<gene>
    <name evidence="6" type="ORF">H7J73_29015</name>
</gene>
<keyword evidence="3" id="KW-0804">Transcription</keyword>
<protein>
    <submittedName>
        <fullName evidence="6">IclR family transcriptional regulator</fullName>
    </submittedName>
</protein>
<dbReference type="RefSeq" id="WP_264071337.1">
    <property type="nucleotide sequence ID" value="NZ_JACKTY010000049.1"/>
</dbReference>
<organism evidence="6 7">
    <name type="scientific">Mycolicibacterium komossense</name>
    <dbReference type="NCBI Taxonomy" id="1779"/>
    <lineage>
        <taxon>Bacteria</taxon>
        <taxon>Bacillati</taxon>
        <taxon>Actinomycetota</taxon>
        <taxon>Actinomycetes</taxon>
        <taxon>Mycobacteriales</taxon>
        <taxon>Mycobacteriaceae</taxon>
        <taxon>Mycolicibacterium</taxon>
    </lineage>
</organism>
<dbReference type="InterPro" id="IPR036388">
    <property type="entry name" value="WH-like_DNA-bd_sf"/>
</dbReference>
<dbReference type="SUPFAM" id="SSF46785">
    <property type="entry name" value="Winged helix' DNA-binding domain"/>
    <property type="match status" value="1"/>
</dbReference>
<dbReference type="Pfam" id="PF09339">
    <property type="entry name" value="HTH_IclR"/>
    <property type="match status" value="1"/>
</dbReference>
<keyword evidence="1" id="KW-0805">Transcription regulation</keyword>
<sequence length="264" mass="28167">MPAADTSESTTNAVRTLSRGLEILELFADDAAELSQSDIAARCGLPMPTIHRLVRTLVTHEFLEPVAGGRNYRIGAAVLRLAGPLIARSDPAAVIRRKLQQIAEITGETTNLATLLGSSVVYLDGVKGGRMLTPQVTVGLRLTAYNTALGKALLAQLDDDEVIARLGEGPYPQSTEFSAVDWPDLQGRLDTVRRTGISRSDEEFEVGLASLAIALPTQADGSLRAINISLPVNRATAELRTTGEQLLRSVASEIASSEGYCTEL</sequence>
<evidence type="ECO:0000256" key="3">
    <source>
        <dbReference type="ARBA" id="ARBA00023163"/>
    </source>
</evidence>
<dbReference type="Pfam" id="PF01614">
    <property type="entry name" value="IclR_C"/>
    <property type="match status" value="1"/>
</dbReference>
<dbReference type="Gene3D" id="1.10.10.10">
    <property type="entry name" value="Winged helix-like DNA-binding domain superfamily/Winged helix DNA-binding domain"/>
    <property type="match status" value="1"/>
</dbReference>
<accession>A0ABT3CKG3</accession>
<evidence type="ECO:0000256" key="2">
    <source>
        <dbReference type="ARBA" id="ARBA00023125"/>
    </source>
</evidence>
<feature type="domain" description="IclR-ED" evidence="5">
    <location>
        <begin position="77"/>
        <end position="260"/>
    </location>
</feature>
<dbReference type="PROSITE" id="PS51078">
    <property type="entry name" value="ICLR_ED"/>
    <property type="match status" value="1"/>
</dbReference>
<dbReference type="InterPro" id="IPR029016">
    <property type="entry name" value="GAF-like_dom_sf"/>
</dbReference>